<dbReference type="RefSeq" id="WP_028740320.1">
    <property type="nucleotide sequence ID" value="NZ_ATTQ01000067.1"/>
</dbReference>
<dbReference type="Proteomes" id="UP000319824">
    <property type="component" value="Unassembled WGS sequence"/>
</dbReference>
<evidence type="ECO:0000313" key="2">
    <source>
        <dbReference type="EMBL" id="TVZ74753.1"/>
    </source>
</evidence>
<feature type="compositionally biased region" description="Basic residues" evidence="1">
    <location>
        <begin position="127"/>
        <end position="137"/>
    </location>
</feature>
<reference evidence="2 3" key="1">
    <citation type="submission" date="2019-06" db="EMBL/GenBank/DDBJ databases">
        <title>Pac Bio to generate improved reference genome sequences for organisms with transposon mutant libraries (support for FEBA project).</title>
        <authorList>
            <person name="Blow M."/>
        </authorList>
    </citation>
    <scope>NUCLEOTIDE SEQUENCE [LARGE SCALE GENOMIC DNA]</scope>
    <source>
        <strain evidence="2 3">USDA 1844</strain>
    </source>
</reference>
<proteinExistence type="predicted"/>
<feature type="compositionally biased region" description="Low complexity" evidence="1">
    <location>
        <begin position="141"/>
        <end position="150"/>
    </location>
</feature>
<feature type="region of interest" description="Disordered" evidence="1">
    <location>
        <begin position="53"/>
        <end position="150"/>
    </location>
</feature>
<comment type="caution">
    <text evidence="2">The sequence shown here is derived from an EMBL/GenBank/DDBJ whole genome shotgun (WGS) entry which is preliminary data.</text>
</comment>
<accession>A0A559TJH7</accession>
<protein>
    <submittedName>
        <fullName evidence="2">Uncharacterized protein</fullName>
    </submittedName>
</protein>
<gene>
    <name evidence="2" type="ORF">BCL32_0059</name>
</gene>
<evidence type="ECO:0000313" key="3">
    <source>
        <dbReference type="Proteomes" id="UP000319824"/>
    </source>
</evidence>
<dbReference type="AlphaFoldDB" id="A0A559TJH7"/>
<dbReference type="EMBL" id="VISO01000001">
    <property type="protein sequence ID" value="TVZ74753.1"/>
    <property type="molecule type" value="Genomic_DNA"/>
</dbReference>
<sequence>MRSPWKLIKDFASRRKVEEASGPVDEIVAIPDPRAEEHRPDLTLRAELEAAIESKSTVDENEASGQRESAGVAAELSTRVEQSDPLLAEPAESGALEGRDQLLPATPVIQAAEGETGADVLAEGPKKQRAKAPRARKNRGEPPVVKKAAEEPAAVEKTLLDEATELDLEIKGLRSQLSAKLLEQNAHLRRMLERYNDK</sequence>
<evidence type="ECO:0000256" key="1">
    <source>
        <dbReference type="SAM" id="MobiDB-lite"/>
    </source>
</evidence>
<organism evidence="2 3">
    <name type="scientific">Rhizobium mongolense USDA 1844</name>
    <dbReference type="NCBI Taxonomy" id="1079460"/>
    <lineage>
        <taxon>Bacteria</taxon>
        <taxon>Pseudomonadati</taxon>
        <taxon>Pseudomonadota</taxon>
        <taxon>Alphaproteobacteria</taxon>
        <taxon>Hyphomicrobiales</taxon>
        <taxon>Rhizobiaceae</taxon>
        <taxon>Rhizobium/Agrobacterium group</taxon>
        <taxon>Rhizobium</taxon>
    </lineage>
</organism>
<name>A0A559TJH7_9HYPH</name>